<accession>A0A8T0IYW8</accession>
<keyword evidence="3" id="KW-0677">Repeat</keyword>
<dbReference type="CDD" id="cd05804">
    <property type="entry name" value="StaR_like"/>
    <property type="match status" value="1"/>
</dbReference>
<dbReference type="AlphaFoldDB" id="A0A8T0IYW8"/>
<evidence type="ECO:0000313" key="6">
    <source>
        <dbReference type="Proteomes" id="UP000822688"/>
    </source>
</evidence>
<dbReference type="InterPro" id="IPR011990">
    <property type="entry name" value="TPR-like_helical_dom_sf"/>
</dbReference>
<dbReference type="InterPro" id="IPR033891">
    <property type="entry name" value="TTC38"/>
</dbReference>
<dbReference type="PANTHER" id="PTHR16263:SF4">
    <property type="entry name" value="TETRATRICOPEPTIDE REPEAT PROTEIN 38"/>
    <property type="match status" value="1"/>
</dbReference>
<comment type="similarity">
    <text evidence="1">Belongs to the TTC38 family.</text>
</comment>
<sequence>MAEGVDGGSYAQSGSFSYDHLPQDDPLVSGTEVGRVSSFDEEEYRMDLWGYPVRTRSDACVSFINEFYRQVLTYGAERQVILKATDADGSCVLACALAAGHLLTQSDSKDLNPNMYLDAAKSNLDKATSYEKLVLAVISAWVQGQIGEVIDLHFQLLTQFPKDLASLKRGQTICFYMGRQHDMLRLAELVLPANKESPFMYGMLAFALLEDGGRMREAEIAAKKALEIEPLDVWGQHALVHVLQHECRFKEALTFAASCGNTWTSCCSFMYTHSWWHLALCELEQGGKDALKRVVEVYDAHIWGSNAAADNSQDCLNALGLLLRLDIRGHRDVVTTRLADMQGCLLDELRWHTEWLQDLLIVWGLSRGGHKAEAQRLLQALTHRVEGIEEKQRTPLQPVISLAKALYEYGVRNFGAVCELLDLDPSTSKYKVMGASDEQLDVFQELWCDAFLRAGQSLPVVKVAEQRVLERSEIPFTWRVLAMAYADLGEEAKATSANARYLKLEAAQ</sequence>
<dbReference type="SUPFAM" id="SSF48452">
    <property type="entry name" value="TPR-like"/>
    <property type="match status" value="1"/>
</dbReference>
<gene>
    <name evidence="5" type="ORF">KC19_2G250700</name>
</gene>
<evidence type="ECO:0000256" key="4">
    <source>
        <dbReference type="ARBA" id="ARBA00022803"/>
    </source>
</evidence>
<evidence type="ECO:0000256" key="3">
    <source>
        <dbReference type="ARBA" id="ARBA00022737"/>
    </source>
</evidence>
<proteinExistence type="inferred from homology"/>
<dbReference type="Proteomes" id="UP000822688">
    <property type="component" value="Chromosome 2"/>
</dbReference>
<dbReference type="Gene3D" id="1.25.40.10">
    <property type="entry name" value="Tetratricopeptide repeat domain"/>
    <property type="match status" value="1"/>
</dbReference>
<keyword evidence="6" id="KW-1185">Reference proteome</keyword>
<keyword evidence="4" id="KW-0802">TPR repeat</keyword>
<reference evidence="5" key="1">
    <citation type="submission" date="2020-06" db="EMBL/GenBank/DDBJ databases">
        <title>WGS assembly of Ceratodon purpureus strain R40.</title>
        <authorList>
            <person name="Carey S.B."/>
            <person name="Jenkins J."/>
            <person name="Shu S."/>
            <person name="Lovell J.T."/>
            <person name="Sreedasyam A."/>
            <person name="Maumus F."/>
            <person name="Tiley G.P."/>
            <person name="Fernandez-Pozo N."/>
            <person name="Barry K."/>
            <person name="Chen C."/>
            <person name="Wang M."/>
            <person name="Lipzen A."/>
            <person name="Daum C."/>
            <person name="Saski C.A."/>
            <person name="Payton A.C."/>
            <person name="Mcbreen J.C."/>
            <person name="Conrad R.E."/>
            <person name="Kollar L.M."/>
            <person name="Olsson S."/>
            <person name="Huttunen S."/>
            <person name="Landis J.B."/>
            <person name="Wickett N.J."/>
            <person name="Johnson M.G."/>
            <person name="Rensing S.A."/>
            <person name="Grimwood J."/>
            <person name="Schmutz J."/>
            <person name="Mcdaniel S.F."/>
        </authorList>
    </citation>
    <scope>NUCLEOTIDE SEQUENCE</scope>
    <source>
        <strain evidence="5">R40</strain>
    </source>
</reference>
<name>A0A8T0IYW8_CERPU</name>
<protein>
    <recommendedName>
        <fullName evidence="2">Tetratricopeptide repeat protein 38</fullName>
    </recommendedName>
</protein>
<comment type="caution">
    <text evidence="5">The sequence shown here is derived from an EMBL/GenBank/DDBJ whole genome shotgun (WGS) entry which is preliminary data.</text>
</comment>
<evidence type="ECO:0000256" key="2">
    <source>
        <dbReference type="ARBA" id="ARBA00019992"/>
    </source>
</evidence>
<evidence type="ECO:0000313" key="5">
    <source>
        <dbReference type="EMBL" id="KAG0588545.1"/>
    </source>
</evidence>
<organism evidence="5 6">
    <name type="scientific">Ceratodon purpureus</name>
    <name type="common">Fire moss</name>
    <name type="synonym">Dicranum purpureum</name>
    <dbReference type="NCBI Taxonomy" id="3225"/>
    <lineage>
        <taxon>Eukaryota</taxon>
        <taxon>Viridiplantae</taxon>
        <taxon>Streptophyta</taxon>
        <taxon>Embryophyta</taxon>
        <taxon>Bryophyta</taxon>
        <taxon>Bryophytina</taxon>
        <taxon>Bryopsida</taxon>
        <taxon>Dicranidae</taxon>
        <taxon>Pseudoditrichales</taxon>
        <taxon>Ditrichaceae</taxon>
        <taxon>Ceratodon</taxon>
    </lineage>
</organism>
<evidence type="ECO:0000256" key="1">
    <source>
        <dbReference type="ARBA" id="ARBA00005857"/>
    </source>
</evidence>
<dbReference type="PANTHER" id="PTHR16263">
    <property type="entry name" value="TETRATRICOPEPTIDE REPEAT PROTEIN 38"/>
    <property type="match status" value="1"/>
</dbReference>
<dbReference type="EMBL" id="CM026422">
    <property type="protein sequence ID" value="KAG0588545.1"/>
    <property type="molecule type" value="Genomic_DNA"/>
</dbReference>